<evidence type="ECO:0000313" key="16">
    <source>
        <dbReference type="Proteomes" id="UP001378188"/>
    </source>
</evidence>
<dbReference type="InterPro" id="IPR028362">
    <property type="entry name" value="AlgI"/>
</dbReference>
<evidence type="ECO:0000256" key="5">
    <source>
        <dbReference type="ARBA" id="ARBA00022475"/>
    </source>
</evidence>
<dbReference type="PIRSF" id="PIRSF500217">
    <property type="entry name" value="AlgI"/>
    <property type="match status" value="1"/>
</dbReference>
<evidence type="ECO:0000256" key="11">
    <source>
        <dbReference type="ARBA" id="ARBA00023315"/>
    </source>
</evidence>
<evidence type="ECO:0000256" key="13">
    <source>
        <dbReference type="PIRNR" id="PIRNR016636"/>
    </source>
</evidence>
<keyword evidence="7 14" id="KW-0812">Transmembrane</keyword>
<feature type="transmembrane region" description="Helical" evidence="14">
    <location>
        <begin position="119"/>
        <end position="141"/>
    </location>
</feature>
<comment type="similarity">
    <text evidence="3 13">Belongs to the membrane-bound acyltransferase family.</text>
</comment>
<dbReference type="PANTHER" id="PTHR13285">
    <property type="entry name" value="ACYLTRANSFERASE"/>
    <property type="match status" value="1"/>
</dbReference>
<evidence type="ECO:0000313" key="15">
    <source>
        <dbReference type="EMBL" id="MEJ8572941.1"/>
    </source>
</evidence>
<feature type="transmembrane region" description="Helical" evidence="14">
    <location>
        <begin position="191"/>
        <end position="207"/>
    </location>
</feature>
<keyword evidence="5 13" id="KW-1003">Cell membrane</keyword>
<keyword evidence="8" id="KW-0016">Alginate biosynthesis</keyword>
<feature type="transmembrane region" description="Helical" evidence="14">
    <location>
        <begin position="6"/>
        <end position="23"/>
    </location>
</feature>
<feature type="transmembrane region" description="Helical" evidence="14">
    <location>
        <begin position="338"/>
        <end position="355"/>
    </location>
</feature>
<organism evidence="15 16">
    <name type="scientific">Microbaculum marinum</name>
    <dbReference type="NCBI Taxonomy" id="1764581"/>
    <lineage>
        <taxon>Bacteria</taxon>
        <taxon>Pseudomonadati</taxon>
        <taxon>Pseudomonadota</taxon>
        <taxon>Alphaproteobacteria</taxon>
        <taxon>Hyphomicrobiales</taxon>
        <taxon>Tepidamorphaceae</taxon>
        <taxon>Microbaculum</taxon>
    </lineage>
</organism>
<keyword evidence="9 14" id="KW-1133">Transmembrane helix</keyword>
<dbReference type="InterPro" id="IPR004299">
    <property type="entry name" value="MBOAT_fam"/>
</dbReference>
<feature type="transmembrane region" description="Helical" evidence="14">
    <location>
        <begin position="30"/>
        <end position="47"/>
    </location>
</feature>
<dbReference type="Proteomes" id="UP001378188">
    <property type="component" value="Unassembled WGS sequence"/>
</dbReference>
<dbReference type="EMBL" id="JAZHOF010000006">
    <property type="protein sequence ID" value="MEJ8572941.1"/>
    <property type="molecule type" value="Genomic_DNA"/>
</dbReference>
<feature type="transmembrane region" description="Helical" evidence="14">
    <location>
        <begin position="53"/>
        <end position="71"/>
    </location>
</feature>
<proteinExistence type="inferred from homology"/>
<evidence type="ECO:0000256" key="2">
    <source>
        <dbReference type="ARBA" id="ARBA00005182"/>
    </source>
</evidence>
<reference evidence="15 16" key="1">
    <citation type="submission" date="2024-02" db="EMBL/GenBank/DDBJ databases">
        <title>Genome analysis and characterization of Microbaculum marinisediminis sp. nov., isolated from marine sediment.</title>
        <authorList>
            <person name="Du Z.-J."/>
            <person name="Ye Y.-Q."/>
            <person name="Zhang Z.-R."/>
            <person name="Yuan S.-M."/>
            <person name="Zhang X.-Y."/>
        </authorList>
    </citation>
    <scope>NUCLEOTIDE SEQUENCE [LARGE SCALE GENOMIC DNA]</scope>
    <source>
        <strain evidence="15 16">SDUM1044001</strain>
    </source>
</reference>
<evidence type="ECO:0000256" key="3">
    <source>
        <dbReference type="ARBA" id="ARBA00010323"/>
    </source>
</evidence>
<evidence type="ECO:0000256" key="9">
    <source>
        <dbReference type="ARBA" id="ARBA00022989"/>
    </source>
</evidence>
<sequence length="521" mass="59066">MLFHAFEFVLVFLPLTFALFLLLERTGNARFTVHLLTLASLVFYGWWDWRFLLLLVGSVIVNYWLGVAIAARHGSHAARAIVIFGIGLDIALIGVFKYTDFALGTFTTIAGWEYHPIGIVLPLGISFFTFQQIAWLADIYSGRDRRVPPFKDYALFVTFFPQLIAGPIVHWSEVGDQYRRMETRQRSADRAWLDFAVGMSIFIMGLAKKIVIADGCAQIASPIFNGADGGQIAPTLASWGATLAYTLQIYFDFSGYSDMAIGLARMFGIRLPVNFYSPYKQGSIIGFWRTWHITLSRFLRDYVYIPLGGNRRGPVHRHFNMLATMLIGGLWHGASWNFVIWGGLHGIFLTVNHLWRDFRKRRGIASSGLAGNLWQWAGWALTLFLVMHAWILFRAETFAGAGTMLRSMYAFAFDLSGDRPLAARITDKEWGMIGIALAIAVLAPNTAEIFRKYNPAVGLAALRRRLSDEPLVRMYYLPATWRVPAWRPTTAWALAIAALLIAYLYTATRYEAYVEFIYFRF</sequence>
<dbReference type="GO" id="GO:0042121">
    <property type="term" value="P:alginic acid biosynthetic process"/>
    <property type="evidence" value="ECO:0007669"/>
    <property type="project" value="UniProtKB-KW"/>
</dbReference>
<dbReference type="GO" id="GO:0016746">
    <property type="term" value="F:acyltransferase activity"/>
    <property type="evidence" value="ECO:0007669"/>
    <property type="project" value="UniProtKB-KW"/>
</dbReference>
<keyword evidence="16" id="KW-1185">Reference proteome</keyword>
<evidence type="ECO:0000256" key="4">
    <source>
        <dbReference type="ARBA" id="ARBA00016084"/>
    </source>
</evidence>
<evidence type="ECO:0000256" key="1">
    <source>
        <dbReference type="ARBA" id="ARBA00004651"/>
    </source>
</evidence>
<dbReference type="Pfam" id="PF03062">
    <property type="entry name" value="MBOAT"/>
    <property type="match status" value="1"/>
</dbReference>
<dbReference type="PANTHER" id="PTHR13285:SF23">
    <property type="entry name" value="TEICHOIC ACID D-ALANYLTRANSFERASE"/>
    <property type="match status" value="1"/>
</dbReference>
<evidence type="ECO:0000256" key="8">
    <source>
        <dbReference type="ARBA" id="ARBA00022841"/>
    </source>
</evidence>
<dbReference type="GO" id="GO:0005886">
    <property type="term" value="C:plasma membrane"/>
    <property type="evidence" value="ECO:0007669"/>
    <property type="project" value="UniProtKB-SubCell"/>
</dbReference>
<dbReference type="PIRSF" id="PIRSF016636">
    <property type="entry name" value="AlgI_DltB"/>
    <property type="match status" value="1"/>
</dbReference>
<feature type="transmembrane region" description="Helical" evidence="14">
    <location>
        <begin position="485"/>
        <end position="505"/>
    </location>
</feature>
<gene>
    <name evidence="15" type="ORF">V3328_15735</name>
</gene>
<dbReference type="InterPro" id="IPR051085">
    <property type="entry name" value="MB_O-acyltransferase"/>
</dbReference>
<evidence type="ECO:0000256" key="14">
    <source>
        <dbReference type="SAM" id="Phobius"/>
    </source>
</evidence>
<feature type="transmembrane region" description="Helical" evidence="14">
    <location>
        <begin position="78"/>
        <end position="99"/>
    </location>
</feature>
<dbReference type="RefSeq" id="WP_340330634.1">
    <property type="nucleotide sequence ID" value="NZ_JAZHOF010000006.1"/>
</dbReference>
<evidence type="ECO:0000256" key="10">
    <source>
        <dbReference type="ARBA" id="ARBA00023136"/>
    </source>
</evidence>
<keyword evidence="10 13" id="KW-0472">Membrane</keyword>
<dbReference type="InterPro" id="IPR024194">
    <property type="entry name" value="Ac/AlaTfrase_AlgI/DltB"/>
</dbReference>
<comment type="caution">
    <text evidence="15">The sequence shown here is derived from an EMBL/GenBank/DDBJ whole genome shotgun (WGS) entry which is preliminary data.</text>
</comment>
<name>A0AAW9RT61_9HYPH</name>
<keyword evidence="6 13" id="KW-0808">Transferase</keyword>
<keyword evidence="11 13" id="KW-0012">Acyltransferase</keyword>
<evidence type="ECO:0000256" key="12">
    <source>
        <dbReference type="ARBA" id="ARBA00031030"/>
    </source>
</evidence>
<protein>
    <recommendedName>
        <fullName evidence="4">Probable alginate O-acetylase AlgI</fullName>
    </recommendedName>
    <alternativeName>
        <fullName evidence="12">Alginate biosynthesis protein AlgI</fullName>
    </alternativeName>
</protein>
<comment type="pathway">
    <text evidence="2">Glycan biosynthesis; alginate biosynthesis.</text>
</comment>
<feature type="transmembrane region" description="Helical" evidence="14">
    <location>
        <begin position="376"/>
        <end position="393"/>
    </location>
</feature>
<comment type="subcellular location">
    <subcellularLocation>
        <location evidence="1">Cell membrane</location>
        <topology evidence="1">Multi-pass membrane protein</topology>
    </subcellularLocation>
</comment>
<evidence type="ECO:0000256" key="6">
    <source>
        <dbReference type="ARBA" id="ARBA00022679"/>
    </source>
</evidence>
<accession>A0AAW9RT61</accession>
<dbReference type="AlphaFoldDB" id="A0AAW9RT61"/>
<evidence type="ECO:0000256" key="7">
    <source>
        <dbReference type="ARBA" id="ARBA00022692"/>
    </source>
</evidence>